<evidence type="ECO:0000313" key="1">
    <source>
        <dbReference type="EMBL" id="QBH82767.1"/>
    </source>
</evidence>
<reference evidence="1" key="1">
    <citation type="submission" date="2018-08" db="EMBL/GenBank/DDBJ databases">
        <title>HSV2 whole genome sequences from clinical isolates.</title>
        <authorList>
            <person name="Roychoudhury P."/>
            <person name="Greninger A.L."/>
            <person name="Jerome K.R."/>
            <person name="Johnston C."/>
            <person name="Wald A."/>
            <person name="Xie H."/>
        </authorList>
    </citation>
    <scope>NUCLEOTIDE SEQUENCE</scope>
    <source>
        <strain evidence="1">2000-9815</strain>
    </source>
</reference>
<organism evidence="1">
    <name type="scientific">Human herpesvirus 2</name>
    <name type="common">HHV-2</name>
    <name type="synonym">Human herpes simplex virus 2</name>
    <dbReference type="NCBI Taxonomy" id="10310"/>
    <lineage>
        <taxon>Viruses</taxon>
        <taxon>Duplodnaviria</taxon>
        <taxon>Heunggongvirae</taxon>
        <taxon>Peploviricota</taxon>
        <taxon>Herviviricetes</taxon>
        <taxon>Herpesvirales</taxon>
        <taxon>Orthoherpesviridae</taxon>
        <taxon>Alphaherpesvirinae</taxon>
        <taxon>Simplexvirus</taxon>
        <taxon>Simplexvirus humanalpha2</taxon>
    </lineage>
</organism>
<protein>
    <submittedName>
        <fullName evidence="1">Uncharacterized protein</fullName>
    </submittedName>
</protein>
<name>A0A481TPF3_HHV2</name>
<sequence length="39" mass="4310">MTLSAPSRPTTTSCRWAVMRGRRVACRRITASTGCPKRS</sequence>
<organismHost>
    <name type="scientific">Homo sapiens</name>
    <name type="common">Human</name>
    <dbReference type="NCBI Taxonomy" id="9606"/>
</organismHost>
<dbReference type="EMBL" id="MH790634">
    <property type="protein sequence ID" value="QBH82767.1"/>
    <property type="molecule type" value="Genomic_DNA"/>
</dbReference>
<proteinExistence type="predicted"/>
<accession>A0A481TPF3</accession>